<protein>
    <submittedName>
        <fullName evidence="1">Gluconate 2-dehydrogenase subunit 3 family protein</fullName>
    </submittedName>
</protein>
<dbReference type="Pfam" id="PF13618">
    <property type="entry name" value="Gluconate_2-dh3"/>
    <property type="match status" value="1"/>
</dbReference>
<keyword evidence="2" id="KW-1185">Reference proteome</keyword>
<accession>A0ABU2FG83</accession>
<dbReference type="RefSeq" id="WP_310921084.1">
    <property type="nucleotide sequence ID" value="NZ_JAMQON010000006.1"/>
</dbReference>
<sequence>MQLSQPDAVSALGAAGIDPATEASWDGAESREDPSTTRTLLALAEVLYPSVVEVTLEFVETYLVGRSSDHQRFRTELERGAETLDDWARDAFGDAFARLDVEQRDSLLRHMGVRLVDAVPDGTELERLHYHVVEELLVAFYTSPTGAELAGAKSAWVYDAAAETPGVGYGMGQRR</sequence>
<gene>
    <name evidence="1" type="ORF">NDI56_17865</name>
</gene>
<name>A0ABU2FG83_9EURY</name>
<evidence type="ECO:0000313" key="1">
    <source>
        <dbReference type="EMBL" id="MDS0261269.1"/>
    </source>
</evidence>
<reference evidence="1 2" key="1">
    <citation type="submission" date="2022-06" db="EMBL/GenBank/DDBJ databases">
        <title>Haloarcula sp. a new haloarchaeum isolate from saline soil.</title>
        <authorList>
            <person name="Strakova D."/>
            <person name="Galisteo C."/>
            <person name="Sanchez-Porro C."/>
            <person name="Ventosa A."/>
        </authorList>
    </citation>
    <scope>NUCLEOTIDE SEQUENCE [LARGE SCALE GENOMIC DNA]</scope>
    <source>
        <strain evidence="1 2">S1CR25-12</strain>
    </source>
</reference>
<evidence type="ECO:0000313" key="2">
    <source>
        <dbReference type="Proteomes" id="UP001259659"/>
    </source>
</evidence>
<organism evidence="1 2">
    <name type="scientific">Haloarcula saliterrae</name>
    <dbReference type="NCBI Taxonomy" id="2950534"/>
    <lineage>
        <taxon>Archaea</taxon>
        <taxon>Methanobacteriati</taxon>
        <taxon>Methanobacteriota</taxon>
        <taxon>Stenosarchaea group</taxon>
        <taxon>Halobacteria</taxon>
        <taxon>Halobacteriales</taxon>
        <taxon>Haloarculaceae</taxon>
        <taxon>Haloarcula</taxon>
    </lineage>
</organism>
<comment type="caution">
    <text evidence="1">The sequence shown here is derived from an EMBL/GenBank/DDBJ whole genome shotgun (WGS) entry which is preliminary data.</text>
</comment>
<dbReference type="InterPro" id="IPR027056">
    <property type="entry name" value="Gluconate_2DH_su3"/>
</dbReference>
<dbReference type="EMBL" id="JAMQON010000006">
    <property type="protein sequence ID" value="MDS0261269.1"/>
    <property type="molecule type" value="Genomic_DNA"/>
</dbReference>
<dbReference type="Proteomes" id="UP001259659">
    <property type="component" value="Unassembled WGS sequence"/>
</dbReference>
<proteinExistence type="predicted"/>